<dbReference type="InterPro" id="IPR011006">
    <property type="entry name" value="CheY-like_superfamily"/>
</dbReference>
<dbReference type="AlphaFoldDB" id="A0A7V3ZJM5"/>
<evidence type="ECO:0000256" key="5">
    <source>
        <dbReference type="ARBA" id="ARBA00023163"/>
    </source>
</evidence>
<sequence>MKKILIVEDEQNVRGLIKETLEFLNKYEIHEAGTGKEALEKIKELNPDLVILDIMLPDIDGYTICEQIKEDPSLNSLVLILTARSSDLDKRVGYSMGADDYMTKPFGLADLITRVENLLGE</sequence>
<dbReference type="SUPFAM" id="SSF52172">
    <property type="entry name" value="CheY-like"/>
    <property type="match status" value="1"/>
</dbReference>
<feature type="modified residue" description="4-aspartylphosphate" evidence="6">
    <location>
        <position position="53"/>
    </location>
</feature>
<dbReference type="SMART" id="SM00448">
    <property type="entry name" value="REC"/>
    <property type="match status" value="1"/>
</dbReference>
<protein>
    <submittedName>
        <fullName evidence="8">Response regulator transcription factor</fullName>
    </submittedName>
</protein>
<keyword evidence="2" id="KW-0902">Two-component regulatory system</keyword>
<dbReference type="Gene3D" id="3.40.50.2300">
    <property type="match status" value="1"/>
</dbReference>
<dbReference type="GO" id="GO:0005829">
    <property type="term" value="C:cytosol"/>
    <property type="evidence" value="ECO:0007669"/>
    <property type="project" value="TreeGrafter"/>
</dbReference>
<dbReference type="GO" id="GO:0006355">
    <property type="term" value="P:regulation of DNA-templated transcription"/>
    <property type="evidence" value="ECO:0007669"/>
    <property type="project" value="TreeGrafter"/>
</dbReference>
<evidence type="ECO:0000259" key="7">
    <source>
        <dbReference type="PROSITE" id="PS50110"/>
    </source>
</evidence>
<dbReference type="InterPro" id="IPR001789">
    <property type="entry name" value="Sig_transdc_resp-reg_receiver"/>
</dbReference>
<dbReference type="OMA" id="IIFIDIM"/>
<evidence type="ECO:0000256" key="3">
    <source>
        <dbReference type="ARBA" id="ARBA00023015"/>
    </source>
</evidence>
<organism evidence="8">
    <name type="scientific">Dictyoglomus thermophilum</name>
    <dbReference type="NCBI Taxonomy" id="14"/>
    <lineage>
        <taxon>Bacteria</taxon>
        <taxon>Pseudomonadati</taxon>
        <taxon>Dictyoglomota</taxon>
        <taxon>Dictyoglomia</taxon>
        <taxon>Dictyoglomales</taxon>
        <taxon>Dictyoglomaceae</taxon>
        <taxon>Dictyoglomus</taxon>
    </lineage>
</organism>
<dbReference type="InterPro" id="IPR039420">
    <property type="entry name" value="WalR-like"/>
</dbReference>
<evidence type="ECO:0000256" key="2">
    <source>
        <dbReference type="ARBA" id="ARBA00023012"/>
    </source>
</evidence>
<evidence type="ECO:0000256" key="1">
    <source>
        <dbReference type="ARBA" id="ARBA00022553"/>
    </source>
</evidence>
<keyword evidence="3" id="KW-0805">Transcription regulation</keyword>
<dbReference type="CDD" id="cd17574">
    <property type="entry name" value="REC_OmpR"/>
    <property type="match status" value="1"/>
</dbReference>
<dbReference type="PROSITE" id="PS50110">
    <property type="entry name" value="RESPONSE_REGULATORY"/>
    <property type="match status" value="1"/>
</dbReference>
<accession>A0A7V3ZJM5</accession>
<evidence type="ECO:0000256" key="4">
    <source>
        <dbReference type="ARBA" id="ARBA00023125"/>
    </source>
</evidence>
<keyword evidence="4" id="KW-0238">DNA-binding</keyword>
<keyword evidence="5" id="KW-0804">Transcription</keyword>
<dbReference type="Pfam" id="PF00072">
    <property type="entry name" value="Response_reg"/>
    <property type="match status" value="1"/>
</dbReference>
<evidence type="ECO:0000313" key="8">
    <source>
        <dbReference type="EMBL" id="HGK24015.1"/>
    </source>
</evidence>
<dbReference type="PANTHER" id="PTHR48111">
    <property type="entry name" value="REGULATOR OF RPOS"/>
    <property type="match status" value="1"/>
</dbReference>
<evidence type="ECO:0000256" key="6">
    <source>
        <dbReference type="PROSITE-ProRule" id="PRU00169"/>
    </source>
</evidence>
<dbReference type="FunFam" id="3.40.50.2300:FF:000001">
    <property type="entry name" value="DNA-binding response regulator PhoB"/>
    <property type="match status" value="1"/>
</dbReference>
<keyword evidence="1 6" id="KW-0597">Phosphoprotein</keyword>
<name>A0A7V3ZJM5_DICTH</name>
<reference evidence="8" key="1">
    <citation type="journal article" date="2020" name="mSystems">
        <title>Genome- and Community-Level Interaction Insights into Carbon Utilization and Element Cycling Functions of Hydrothermarchaeota in Hydrothermal Sediment.</title>
        <authorList>
            <person name="Zhou Z."/>
            <person name="Liu Y."/>
            <person name="Xu W."/>
            <person name="Pan J."/>
            <person name="Luo Z.H."/>
            <person name="Li M."/>
        </authorList>
    </citation>
    <scope>NUCLEOTIDE SEQUENCE [LARGE SCALE GENOMIC DNA]</scope>
    <source>
        <strain evidence="8">SpSt-70</strain>
    </source>
</reference>
<comment type="caution">
    <text evidence="8">The sequence shown here is derived from an EMBL/GenBank/DDBJ whole genome shotgun (WGS) entry which is preliminary data.</text>
</comment>
<dbReference type="GO" id="GO:0032993">
    <property type="term" value="C:protein-DNA complex"/>
    <property type="evidence" value="ECO:0007669"/>
    <property type="project" value="TreeGrafter"/>
</dbReference>
<feature type="domain" description="Response regulatory" evidence="7">
    <location>
        <begin position="3"/>
        <end position="119"/>
    </location>
</feature>
<dbReference type="PANTHER" id="PTHR48111:SF40">
    <property type="entry name" value="PHOSPHATE REGULON TRANSCRIPTIONAL REGULATORY PROTEIN PHOB"/>
    <property type="match status" value="1"/>
</dbReference>
<dbReference type="GO" id="GO:0000976">
    <property type="term" value="F:transcription cis-regulatory region binding"/>
    <property type="evidence" value="ECO:0007669"/>
    <property type="project" value="TreeGrafter"/>
</dbReference>
<proteinExistence type="predicted"/>
<dbReference type="GO" id="GO:0000156">
    <property type="term" value="F:phosphorelay response regulator activity"/>
    <property type="evidence" value="ECO:0007669"/>
    <property type="project" value="TreeGrafter"/>
</dbReference>
<gene>
    <name evidence="8" type="ORF">ENU78_06245</name>
</gene>
<dbReference type="EMBL" id="DTDV01000017">
    <property type="protein sequence ID" value="HGK24015.1"/>
    <property type="molecule type" value="Genomic_DNA"/>
</dbReference>